<keyword evidence="7" id="KW-0472">Membrane</keyword>
<sequence length="119" mass="14120">MEQKLYRLLGVNQYRKFVIKVKKKYDQWRGKPDTDNYFLKDYSEEGIVFLKSQLIKNAKIHLVGVLVCLPAVLLVGRPWIQVIALLILLHNFYCVMIQRYNLIRINLLLTKKNKKKNIS</sequence>
<evidence type="ECO:0000256" key="7">
    <source>
        <dbReference type="ARBA" id="ARBA00023136"/>
    </source>
</evidence>
<dbReference type="AlphaFoldDB" id="C7H706"/>
<dbReference type="RefSeq" id="WP_005933753.1">
    <property type="nucleotide sequence ID" value="NZ_CP022479.1"/>
</dbReference>
<reference evidence="13" key="1">
    <citation type="submission" date="2009-08" db="EMBL/GenBank/DDBJ databases">
        <authorList>
            <person name="Weinstock G."/>
            <person name="Sodergren E."/>
            <person name="Clifton S."/>
            <person name="Fulton L."/>
            <person name="Fulton B."/>
            <person name="Courtney L."/>
            <person name="Fronick C."/>
            <person name="Harrison M."/>
            <person name="Strong C."/>
            <person name="Farmer C."/>
            <person name="Delahaunty K."/>
            <person name="Markovic C."/>
            <person name="Hall O."/>
            <person name="Minx P."/>
            <person name="Tomlinson C."/>
            <person name="Mitreva M."/>
            <person name="Nelson J."/>
            <person name="Hou S."/>
            <person name="Wollam A."/>
            <person name="Pepin K.H."/>
            <person name="Johnson M."/>
            <person name="Bhonagiri V."/>
            <person name="Nash W.E."/>
            <person name="Warren W."/>
            <person name="Chinwalla A."/>
            <person name="Mardis E.R."/>
            <person name="Wilson R.K."/>
        </authorList>
    </citation>
    <scope>NUCLEOTIDE SEQUENCE [LARGE SCALE GENOMIC DNA]</scope>
    <source>
        <strain evidence="13">A2-165</strain>
    </source>
</reference>
<evidence type="ECO:0000256" key="4">
    <source>
        <dbReference type="ARBA" id="ARBA00022692"/>
    </source>
</evidence>
<keyword evidence="3" id="KW-0808">Transferase</keyword>
<name>C7H706_FAED2</name>
<dbReference type="HOGENOM" id="CLU_2057877_0_0_9"/>
<evidence type="ECO:0000313" key="13">
    <source>
        <dbReference type="EMBL" id="EEU96336.1"/>
    </source>
</evidence>
<dbReference type="Pfam" id="PF18927">
    <property type="entry name" value="CrtO"/>
    <property type="match status" value="1"/>
</dbReference>
<comment type="caution">
    <text evidence="13">The sequence shown here is derived from an EMBL/GenBank/DDBJ whole genome shotgun (WGS) entry which is preliminary data.</text>
</comment>
<organism evidence="13 14">
    <name type="scientific">Faecalibacterium duncaniae (strain DSM 17677 / JCM 31915 / A2-165)</name>
    <name type="common">Faecalibacterium prausnitzii</name>
    <dbReference type="NCBI Taxonomy" id="411483"/>
    <lineage>
        <taxon>Bacteria</taxon>
        <taxon>Bacillati</taxon>
        <taxon>Bacillota</taxon>
        <taxon>Clostridia</taxon>
        <taxon>Eubacteriales</taxon>
        <taxon>Oscillospiraceae</taxon>
        <taxon>Faecalibacterium</taxon>
    </lineage>
</organism>
<keyword evidence="2" id="KW-1003">Cell membrane</keyword>
<keyword evidence="8" id="KW-0012">Acyltransferase</keyword>
<evidence type="ECO:0000313" key="14">
    <source>
        <dbReference type="Proteomes" id="UP000004619"/>
    </source>
</evidence>
<comment type="subcellular location">
    <subcellularLocation>
        <location evidence="1">Cell membrane</location>
        <topology evidence="1">Single-pass membrane protein</topology>
    </subcellularLocation>
</comment>
<keyword evidence="5" id="KW-0732">Signal</keyword>
<evidence type="ECO:0000256" key="6">
    <source>
        <dbReference type="ARBA" id="ARBA00022989"/>
    </source>
</evidence>
<keyword evidence="14" id="KW-1185">Reference proteome</keyword>
<dbReference type="GO" id="GO:0005886">
    <property type="term" value="C:plasma membrane"/>
    <property type="evidence" value="ECO:0007669"/>
    <property type="project" value="UniProtKB-SubCell"/>
</dbReference>
<evidence type="ECO:0000256" key="9">
    <source>
        <dbReference type="ARBA" id="ARBA00023588"/>
    </source>
</evidence>
<dbReference type="Proteomes" id="UP000004619">
    <property type="component" value="Unassembled WGS sequence"/>
</dbReference>
<evidence type="ECO:0000256" key="10">
    <source>
        <dbReference type="ARBA" id="ARBA00023603"/>
    </source>
</evidence>
<dbReference type="InterPro" id="IPR044021">
    <property type="entry name" value="CrtO"/>
</dbReference>
<keyword evidence="4" id="KW-0812">Transmembrane</keyword>
<evidence type="ECO:0000256" key="12">
    <source>
        <dbReference type="ARBA" id="ARBA00025324"/>
    </source>
</evidence>
<dbReference type="EMBL" id="ACOP02000052">
    <property type="protein sequence ID" value="EEU96336.1"/>
    <property type="molecule type" value="Genomic_DNA"/>
</dbReference>
<dbReference type="UniPathway" id="UPA00029">
    <property type="reaction ID" value="UER00560"/>
</dbReference>
<comment type="function">
    <text evidence="12">Catalyzes the acylation of glycosyl-4,4'-diaponeurosporenoate, i.e. the esterification of glucose at the C6'' position with the carboxyl group of the C(15) fatty acid 12-methyltetradecanoic acid, to yield staphyloxanthin. This is the last step in the biosynthesis of this orange pigment, present in most staphylococci strains.</text>
</comment>
<evidence type="ECO:0000256" key="3">
    <source>
        <dbReference type="ARBA" id="ARBA00022679"/>
    </source>
</evidence>
<dbReference type="OrthoDB" id="9922857at2"/>
<evidence type="ECO:0000256" key="8">
    <source>
        <dbReference type="ARBA" id="ARBA00023315"/>
    </source>
</evidence>
<keyword evidence="6" id="KW-1133">Transmembrane helix</keyword>
<comment type="pathway">
    <text evidence="9">Carotenoid biosynthesis; staphyloxanthin biosynthesis; staphyloxanthin from farnesyl diphosphate: step 5/5.</text>
</comment>
<dbReference type="STRING" id="411483.FAEPRAA2165_02089"/>
<accession>C7H706</accession>
<proteinExistence type="inferred from homology"/>
<evidence type="ECO:0000256" key="1">
    <source>
        <dbReference type="ARBA" id="ARBA00004162"/>
    </source>
</evidence>
<gene>
    <name evidence="13" type="ORF">FAEPRAA2165_02089</name>
</gene>
<evidence type="ECO:0000256" key="5">
    <source>
        <dbReference type="ARBA" id="ARBA00022729"/>
    </source>
</evidence>
<evidence type="ECO:0000256" key="2">
    <source>
        <dbReference type="ARBA" id="ARBA00022475"/>
    </source>
</evidence>
<dbReference type="GeneID" id="90659995"/>
<evidence type="ECO:0000256" key="11">
    <source>
        <dbReference type="ARBA" id="ARBA00023667"/>
    </source>
</evidence>
<dbReference type="GO" id="GO:0016746">
    <property type="term" value="F:acyltransferase activity"/>
    <property type="evidence" value="ECO:0007669"/>
    <property type="project" value="UniProtKB-KW"/>
</dbReference>
<comment type="similarity">
    <text evidence="10">Belongs to the acyltransferase CrtO family.</text>
</comment>
<protein>
    <recommendedName>
        <fullName evidence="11">Glycosyl-4,4'-diaponeurosporenoate acyltransferase</fullName>
    </recommendedName>
</protein>